<name>A0AAW9Q6B5_9CYAN</name>
<dbReference type="Gene3D" id="3.40.50.300">
    <property type="entry name" value="P-loop containing nucleotide triphosphate hydrolases"/>
    <property type="match status" value="1"/>
</dbReference>
<evidence type="ECO:0000256" key="1">
    <source>
        <dbReference type="ARBA" id="ARBA00022741"/>
    </source>
</evidence>
<protein>
    <submittedName>
        <fullName evidence="6">Era-like GTP-binding protein</fullName>
    </submittedName>
</protein>
<dbReference type="NCBIfam" id="TIGR00231">
    <property type="entry name" value="small_GTP"/>
    <property type="match status" value="1"/>
</dbReference>
<keyword evidence="7" id="KW-1185">Reference proteome</keyword>
<reference evidence="6" key="1">
    <citation type="submission" date="2024-01" db="EMBL/GenBank/DDBJ databases">
        <title>Bank of Algae and Cyanobacteria of the Azores (BACA) strain genomes.</title>
        <authorList>
            <person name="Luz R."/>
            <person name="Cordeiro R."/>
            <person name="Fonseca A."/>
            <person name="Goncalves V."/>
        </authorList>
    </citation>
    <scope>NUCLEOTIDE SEQUENCE</scope>
    <source>
        <strain evidence="6">BACA0141</strain>
    </source>
</reference>
<dbReference type="Pfam" id="PF01926">
    <property type="entry name" value="MMR_HSR1"/>
    <property type="match status" value="1"/>
</dbReference>
<keyword evidence="1" id="KW-0547">Nucleotide-binding</keyword>
<evidence type="ECO:0000256" key="2">
    <source>
        <dbReference type="ARBA" id="ARBA00023134"/>
    </source>
</evidence>
<feature type="transmembrane region" description="Helical" evidence="4">
    <location>
        <begin position="343"/>
        <end position="363"/>
    </location>
</feature>
<proteinExistence type="predicted"/>
<dbReference type="Proteomes" id="UP001333818">
    <property type="component" value="Unassembled WGS sequence"/>
</dbReference>
<dbReference type="InterPro" id="IPR027417">
    <property type="entry name" value="P-loop_NTPase"/>
</dbReference>
<dbReference type="GO" id="GO:0005525">
    <property type="term" value="F:GTP binding"/>
    <property type="evidence" value="ECO:0007669"/>
    <property type="project" value="UniProtKB-KW"/>
</dbReference>
<dbReference type="PANTHER" id="PTHR42714">
    <property type="entry name" value="TRNA MODIFICATION GTPASE GTPBP3"/>
    <property type="match status" value="1"/>
</dbReference>
<accession>A0AAW9Q6B5</accession>
<dbReference type="CDD" id="cd00880">
    <property type="entry name" value="Era_like"/>
    <property type="match status" value="1"/>
</dbReference>
<feature type="domain" description="G" evidence="5">
    <location>
        <begin position="44"/>
        <end position="187"/>
    </location>
</feature>
<keyword evidence="4" id="KW-1133">Transmembrane helix</keyword>
<dbReference type="GO" id="GO:0002098">
    <property type="term" value="P:tRNA wobble uridine modification"/>
    <property type="evidence" value="ECO:0007669"/>
    <property type="project" value="TreeGrafter"/>
</dbReference>
<feature type="transmembrane region" description="Helical" evidence="4">
    <location>
        <begin position="315"/>
        <end position="337"/>
    </location>
</feature>
<organism evidence="6 7">
    <name type="scientific">Tumidithrix elongata BACA0141</name>
    <dbReference type="NCBI Taxonomy" id="2716417"/>
    <lineage>
        <taxon>Bacteria</taxon>
        <taxon>Bacillati</taxon>
        <taxon>Cyanobacteriota</taxon>
        <taxon>Cyanophyceae</taxon>
        <taxon>Pseudanabaenales</taxon>
        <taxon>Pseudanabaenaceae</taxon>
        <taxon>Tumidithrix</taxon>
        <taxon>Tumidithrix elongata</taxon>
    </lineage>
</organism>
<evidence type="ECO:0000256" key="4">
    <source>
        <dbReference type="SAM" id="Phobius"/>
    </source>
</evidence>
<dbReference type="InterPro" id="IPR006073">
    <property type="entry name" value="GTP-bd"/>
</dbReference>
<dbReference type="AlphaFoldDB" id="A0AAW9Q6B5"/>
<gene>
    <name evidence="6" type="ORF">V2H45_23540</name>
</gene>
<dbReference type="RefSeq" id="WP_330486156.1">
    <property type="nucleotide sequence ID" value="NZ_JAZBJZ010000162.1"/>
</dbReference>
<keyword evidence="4" id="KW-0472">Membrane</keyword>
<sequence>MNSDYLQLARDRLVNSLSSKKLNQQEIAAIAALLLKLDRCAIQIAAFGMVSCGKTSVLNALLGKKIWATGAIHGVTQTVETKGWNPKLEKEIENTSSQDSVSFGAGNEEGNGSSSISSPSTKVQIELIDTPGIDEIAGEERTILAMEAAQKADLILFVIAGDMTRIEQEAIAKLRECYKPILLVFNKIDLYPESDRLAIHAALQSEAVRELISPDEIVLSAAEPMPTKVRLQYADRPSQDVWEQSPPDVESLKLRILSLLNQEGKALLALNAMRALADIQTSVTQRHLQRLPSLSPTVTAVFMGKAIALFISPWFWLDGLISGAIDSLLLVVWLWGFPVQQSLSWLGAIALNSLILGGLGITIGNDFGWNFSFSSNFGSFSGANFGLSDIPQFAQIGWSGITLPWMLRSLHRDLEQSSGWGRSSAKALIQKILQTAPTNTILSRLKLG</sequence>
<dbReference type="GO" id="GO:0005737">
    <property type="term" value="C:cytoplasm"/>
    <property type="evidence" value="ECO:0007669"/>
    <property type="project" value="TreeGrafter"/>
</dbReference>
<keyword evidence="2" id="KW-0342">GTP-binding</keyword>
<feature type="region of interest" description="Disordered" evidence="3">
    <location>
        <begin position="92"/>
        <end position="121"/>
    </location>
</feature>
<feature type="compositionally biased region" description="Low complexity" evidence="3">
    <location>
        <begin position="102"/>
        <end position="120"/>
    </location>
</feature>
<evidence type="ECO:0000313" key="7">
    <source>
        <dbReference type="Proteomes" id="UP001333818"/>
    </source>
</evidence>
<comment type="caution">
    <text evidence="6">The sequence shown here is derived from an EMBL/GenBank/DDBJ whole genome shotgun (WGS) entry which is preliminary data.</text>
</comment>
<evidence type="ECO:0000256" key="3">
    <source>
        <dbReference type="SAM" id="MobiDB-lite"/>
    </source>
</evidence>
<evidence type="ECO:0000259" key="5">
    <source>
        <dbReference type="Pfam" id="PF01926"/>
    </source>
</evidence>
<dbReference type="PANTHER" id="PTHR42714:SF6">
    <property type="entry name" value="TRANSLATION INITIATION FACTOR IF-2"/>
    <property type="match status" value="1"/>
</dbReference>
<dbReference type="SUPFAM" id="SSF52540">
    <property type="entry name" value="P-loop containing nucleoside triphosphate hydrolases"/>
    <property type="match status" value="1"/>
</dbReference>
<evidence type="ECO:0000313" key="6">
    <source>
        <dbReference type="EMBL" id="MEE3719719.1"/>
    </source>
</evidence>
<dbReference type="GO" id="GO:0030488">
    <property type="term" value="P:tRNA methylation"/>
    <property type="evidence" value="ECO:0007669"/>
    <property type="project" value="TreeGrafter"/>
</dbReference>
<dbReference type="EMBL" id="JAZBJZ010000162">
    <property type="protein sequence ID" value="MEE3719719.1"/>
    <property type="molecule type" value="Genomic_DNA"/>
</dbReference>
<dbReference type="InterPro" id="IPR005225">
    <property type="entry name" value="Small_GTP-bd"/>
</dbReference>
<keyword evidence="4" id="KW-0812">Transmembrane</keyword>